<evidence type="ECO:0000256" key="4">
    <source>
        <dbReference type="ARBA" id="ARBA00022840"/>
    </source>
</evidence>
<evidence type="ECO:0000256" key="2">
    <source>
        <dbReference type="ARBA" id="ARBA00022598"/>
    </source>
</evidence>
<dbReference type="PANTHER" id="PTHR43692:SF1">
    <property type="entry name" value="UDP-N-ACETYLMURAMOYLALANINE--D-GLUTAMATE LIGASE"/>
    <property type="match status" value="1"/>
</dbReference>
<dbReference type="PANTHER" id="PTHR43692">
    <property type="entry name" value="UDP-N-ACETYLMURAMOYLALANINE--D-GLUTAMATE LIGASE"/>
    <property type="match status" value="1"/>
</dbReference>
<dbReference type="GO" id="GO:0008360">
    <property type="term" value="P:regulation of cell shape"/>
    <property type="evidence" value="ECO:0007669"/>
    <property type="project" value="InterPro"/>
</dbReference>
<proteinExistence type="predicted"/>
<dbReference type="GO" id="GO:0005737">
    <property type="term" value="C:cytoplasm"/>
    <property type="evidence" value="ECO:0007669"/>
    <property type="project" value="InterPro"/>
</dbReference>
<dbReference type="GO" id="GO:0051301">
    <property type="term" value="P:cell division"/>
    <property type="evidence" value="ECO:0007669"/>
    <property type="project" value="InterPro"/>
</dbReference>
<dbReference type="Proteomes" id="UP001280121">
    <property type="component" value="Unassembled WGS sequence"/>
</dbReference>
<reference evidence="5" key="1">
    <citation type="journal article" date="2023" name="Plant J.">
        <title>Genome sequences and population genomics provide insights into the demographic history, inbreeding, and mutation load of two 'living fossil' tree species of Dipteronia.</title>
        <authorList>
            <person name="Feng Y."/>
            <person name="Comes H.P."/>
            <person name="Chen J."/>
            <person name="Zhu S."/>
            <person name="Lu R."/>
            <person name="Zhang X."/>
            <person name="Li P."/>
            <person name="Qiu J."/>
            <person name="Olsen K.M."/>
            <person name="Qiu Y."/>
        </authorList>
    </citation>
    <scope>NUCLEOTIDE SEQUENCE</scope>
    <source>
        <strain evidence="5">KIB01</strain>
    </source>
</reference>
<comment type="caution">
    <text evidence="5">The sequence shown here is derived from an EMBL/GenBank/DDBJ whole genome shotgun (WGS) entry which is preliminary data.</text>
</comment>
<sequence>MQEAFPFWPLKFGSSEILIHNTLVDNGLKILYIGAANMNEVVNHAGKIAKYGDVIVPSPNCASVDEFRNFEHKEMVFQELAFLSSYCYDASYST</sequence>
<keyword evidence="1" id="KW-0963">Cytoplasm</keyword>
<keyword evidence="4" id="KW-0067">ATP-binding</keyword>
<gene>
    <name evidence="5" type="ORF">Ddye_002637</name>
</gene>
<dbReference type="InterPro" id="IPR036615">
    <property type="entry name" value="Mur_ligase_C_dom_sf"/>
</dbReference>
<dbReference type="GO" id="GO:0008764">
    <property type="term" value="F:UDP-N-acetylmuramoylalanine-D-glutamate ligase activity"/>
    <property type="evidence" value="ECO:0007669"/>
    <property type="project" value="InterPro"/>
</dbReference>
<accession>A0AAE0CV66</accession>
<evidence type="ECO:0000313" key="5">
    <source>
        <dbReference type="EMBL" id="KAK2664063.1"/>
    </source>
</evidence>
<keyword evidence="6" id="KW-1185">Reference proteome</keyword>
<dbReference type="Gene3D" id="3.90.190.20">
    <property type="entry name" value="Mur ligase, C-terminal domain"/>
    <property type="match status" value="1"/>
</dbReference>
<protein>
    <submittedName>
        <fullName evidence="5">Uncharacterized protein</fullName>
    </submittedName>
</protein>
<keyword evidence="3" id="KW-0547">Nucleotide-binding</keyword>
<evidence type="ECO:0000313" key="6">
    <source>
        <dbReference type="Proteomes" id="UP001280121"/>
    </source>
</evidence>
<evidence type="ECO:0000256" key="3">
    <source>
        <dbReference type="ARBA" id="ARBA00022741"/>
    </source>
</evidence>
<dbReference type="SUPFAM" id="SSF53244">
    <property type="entry name" value="MurD-like peptide ligases, peptide-binding domain"/>
    <property type="match status" value="1"/>
</dbReference>
<evidence type="ECO:0000256" key="1">
    <source>
        <dbReference type="ARBA" id="ARBA00022490"/>
    </source>
</evidence>
<dbReference type="InterPro" id="IPR005762">
    <property type="entry name" value="MurD"/>
</dbReference>
<keyword evidence="2" id="KW-0436">Ligase</keyword>
<dbReference type="EMBL" id="JANJYI010000001">
    <property type="protein sequence ID" value="KAK2664063.1"/>
    <property type="molecule type" value="Genomic_DNA"/>
</dbReference>
<organism evidence="5 6">
    <name type="scientific">Dipteronia dyeriana</name>
    <dbReference type="NCBI Taxonomy" id="168575"/>
    <lineage>
        <taxon>Eukaryota</taxon>
        <taxon>Viridiplantae</taxon>
        <taxon>Streptophyta</taxon>
        <taxon>Embryophyta</taxon>
        <taxon>Tracheophyta</taxon>
        <taxon>Spermatophyta</taxon>
        <taxon>Magnoliopsida</taxon>
        <taxon>eudicotyledons</taxon>
        <taxon>Gunneridae</taxon>
        <taxon>Pentapetalae</taxon>
        <taxon>rosids</taxon>
        <taxon>malvids</taxon>
        <taxon>Sapindales</taxon>
        <taxon>Sapindaceae</taxon>
        <taxon>Hippocastanoideae</taxon>
        <taxon>Acereae</taxon>
        <taxon>Dipteronia</taxon>
    </lineage>
</organism>
<dbReference type="AlphaFoldDB" id="A0AAE0CV66"/>
<name>A0AAE0CV66_9ROSI</name>
<dbReference type="GO" id="GO:0005524">
    <property type="term" value="F:ATP binding"/>
    <property type="evidence" value="ECO:0007669"/>
    <property type="project" value="UniProtKB-KW"/>
</dbReference>